<dbReference type="Proteomes" id="UP000008866">
    <property type="component" value="Unassembled WGS sequence"/>
</dbReference>
<protein>
    <recommendedName>
        <fullName evidence="3">Vacuolar sorting protein Vps3844 C-terminal domain-containing protein</fullName>
    </recommendedName>
</protein>
<organism evidence="4 5">
    <name type="scientific">Arthroderma benhamiae (strain ATCC MYA-4681 / CBS 112371)</name>
    <name type="common">Trichophyton mentagrophytes</name>
    <dbReference type="NCBI Taxonomy" id="663331"/>
    <lineage>
        <taxon>Eukaryota</taxon>
        <taxon>Fungi</taxon>
        <taxon>Dikarya</taxon>
        <taxon>Ascomycota</taxon>
        <taxon>Pezizomycotina</taxon>
        <taxon>Eurotiomycetes</taxon>
        <taxon>Eurotiomycetidae</taxon>
        <taxon>Onygenales</taxon>
        <taxon>Arthrodermataceae</taxon>
        <taxon>Trichophyton</taxon>
    </lineage>
</organism>
<name>D4AQA2_ARTBC</name>
<dbReference type="InterPro" id="IPR053065">
    <property type="entry name" value="Archenteron_Induction-Rel"/>
</dbReference>
<dbReference type="PANTHER" id="PTHR36853">
    <property type="entry name" value="EXPRESSED PROTEIN"/>
    <property type="match status" value="1"/>
</dbReference>
<accession>D4AQA2</accession>
<proteinExistence type="predicted"/>
<dbReference type="eggNOG" id="ENOG502S64Q">
    <property type="taxonomic scope" value="Eukaryota"/>
</dbReference>
<feature type="domain" description="Vacuolar sorting protein Vps3844 C-terminal" evidence="3">
    <location>
        <begin position="342"/>
        <end position="453"/>
    </location>
</feature>
<dbReference type="KEGG" id="abe:ARB_06409"/>
<keyword evidence="2" id="KW-0732">Signal</keyword>
<dbReference type="GeneID" id="9521010"/>
<keyword evidence="1" id="KW-0812">Transmembrane</keyword>
<reference evidence="5" key="1">
    <citation type="journal article" date="2011" name="Genome Biol.">
        <title>Comparative and functional genomics provide insights into the pathogenicity of dermatophytic fungi.</title>
        <authorList>
            <person name="Burmester A."/>
            <person name="Shelest E."/>
            <person name="Gloeckner G."/>
            <person name="Heddergott C."/>
            <person name="Schindler S."/>
            <person name="Staib P."/>
            <person name="Heidel A."/>
            <person name="Felder M."/>
            <person name="Petzold A."/>
            <person name="Szafranski K."/>
            <person name="Feuermann M."/>
            <person name="Pedruzzi I."/>
            <person name="Priebe S."/>
            <person name="Groth M."/>
            <person name="Winkler R."/>
            <person name="Li W."/>
            <person name="Kniemeyer O."/>
            <person name="Schroeckh V."/>
            <person name="Hertweck C."/>
            <person name="Hube B."/>
            <person name="White T.C."/>
            <person name="Platzer M."/>
            <person name="Guthke R."/>
            <person name="Heitman J."/>
            <person name="Woestemeyer J."/>
            <person name="Zipfel P.F."/>
            <person name="Monod M."/>
            <person name="Brakhage A.A."/>
        </authorList>
    </citation>
    <scope>NUCLEOTIDE SEQUENCE [LARGE SCALE GENOMIC DNA]</scope>
    <source>
        <strain evidence="5">ATCC MYA-4681 / CBS 112371</strain>
    </source>
</reference>
<keyword evidence="5" id="KW-1185">Reference proteome</keyword>
<keyword evidence="1" id="KW-0472">Membrane</keyword>
<dbReference type="InterPro" id="IPR024382">
    <property type="entry name" value="Vps3844_C"/>
</dbReference>
<dbReference type="STRING" id="663331.D4AQA2"/>
<evidence type="ECO:0000256" key="2">
    <source>
        <dbReference type="SAM" id="SignalP"/>
    </source>
</evidence>
<dbReference type="EMBL" id="ABSU01000005">
    <property type="protein sequence ID" value="EFE34646.1"/>
    <property type="molecule type" value="Genomic_DNA"/>
</dbReference>
<dbReference type="AlphaFoldDB" id="D4AQA2"/>
<dbReference type="HOGENOM" id="CLU_054960_0_0_1"/>
<comment type="caution">
    <text evidence="4">The sequence shown here is derived from an EMBL/GenBank/DDBJ whole genome shotgun (WGS) entry which is preliminary data.</text>
</comment>
<evidence type="ECO:0000313" key="5">
    <source>
        <dbReference type="Proteomes" id="UP000008866"/>
    </source>
</evidence>
<evidence type="ECO:0000256" key="1">
    <source>
        <dbReference type="SAM" id="Phobius"/>
    </source>
</evidence>
<feature type="chain" id="PRO_5003053578" description="Vacuolar sorting protein Vps3844 C-terminal domain-containing protein" evidence="2">
    <location>
        <begin position="22"/>
        <end position="461"/>
    </location>
</feature>
<dbReference type="Pfam" id="PF12955">
    <property type="entry name" value="Vps3844_C"/>
    <property type="match status" value="1"/>
</dbReference>
<feature type="signal peptide" evidence="2">
    <location>
        <begin position="1"/>
        <end position="21"/>
    </location>
</feature>
<feature type="transmembrane region" description="Helical" evidence="1">
    <location>
        <begin position="418"/>
        <end position="442"/>
    </location>
</feature>
<gene>
    <name evidence="4" type="ORF">ARB_06409</name>
</gene>
<dbReference type="PANTHER" id="PTHR36853:SF1">
    <property type="entry name" value="DUF3844 DOMAIN-CONTAINING PROTEIN"/>
    <property type="match status" value="1"/>
</dbReference>
<dbReference type="GO" id="GO:0005783">
    <property type="term" value="C:endoplasmic reticulum"/>
    <property type="evidence" value="ECO:0007669"/>
    <property type="project" value="TreeGrafter"/>
</dbReference>
<evidence type="ECO:0000259" key="3">
    <source>
        <dbReference type="Pfam" id="PF12955"/>
    </source>
</evidence>
<dbReference type="OMA" id="VCHASNS"/>
<keyword evidence="1" id="KW-1133">Transmembrane helix</keyword>
<dbReference type="RefSeq" id="XP_003015286.1">
    <property type="nucleotide sequence ID" value="XM_003015240.1"/>
</dbReference>
<sequence length="461" mass="50023">MKTVFCNLAVVLSAFTATSFAQDYLVHMLQDGAGVDSWKPRAGDSRQRSPDIAKLLLERRLGWPESSSTVGEVDEETIRELNLFGGQQALPFTDTNKEQPHKLLLILEGVGSEDIKSLESKTPHDFSISSPSAFYLDDSILSSFVSEKSQSCHDPNTCLYGEEEASCTGFVALRSQVSFEPDKLPLSIASRWTNHSQNSGACPQDAQLFSEMPDCTSGSAKIQKLIEQVIAGSSTYKHTSFVIRLRASESPLLQNGEFTSLFKSLAALSSDLNVESTVITVPYDTYTKNRSQARLPADKSKLKLHQSLPAAKKAVRADATSTSMARPSATANPTPAFHLPVCYTKNETCTERTNNCSGHGSCYLKRTSSKNSTSSSNENDCYACKCHRTVVSTNKDGKTKTVQWGGPDCSKRDVSMQFWLIGGLSVVLVLGVAYGVGMLFSIGEEELPGVLSAGVAPPKQK</sequence>
<evidence type="ECO:0000313" key="4">
    <source>
        <dbReference type="EMBL" id="EFE34646.1"/>
    </source>
</evidence>